<dbReference type="GO" id="GO:0050660">
    <property type="term" value="F:flavin adenine dinucleotide binding"/>
    <property type="evidence" value="ECO:0007669"/>
    <property type="project" value="InterPro"/>
</dbReference>
<dbReference type="Pfam" id="PF00743">
    <property type="entry name" value="FMO-like"/>
    <property type="match status" value="2"/>
</dbReference>
<evidence type="ECO:0000256" key="1">
    <source>
        <dbReference type="ARBA" id="ARBA00001974"/>
    </source>
</evidence>
<name>A0A914VKU5_9BILA</name>
<dbReference type="FunFam" id="3.50.50.60:FF:000138">
    <property type="entry name" value="Flavin-containing monooxygenase"/>
    <property type="match status" value="1"/>
</dbReference>
<comment type="similarity">
    <text evidence="2 8">Belongs to the FMO family.</text>
</comment>
<keyword evidence="7 8" id="KW-0503">Monooxygenase</keyword>
<dbReference type="InterPro" id="IPR000960">
    <property type="entry name" value="Flavin_mOase"/>
</dbReference>
<evidence type="ECO:0000256" key="5">
    <source>
        <dbReference type="ARBA" id="ARBA00022857"/>
    </source>
</evidence>
<dbReference type="Proteomes" id="UP000887566">
    <property type="component" value="Unplaced"/>
</dbReference>
<dbReference type="InterPro" id="IPR020946">
    <property type="entry name" value="Flavin_mOase-like"/>
</dbReference>
<accession>A0A914VKU5</accession>
<reference evidence="10" key="1">
    <citation type="submission" date="2022-11" db="UniProtKB">
        <authorList>
            <consortium name="WormBaseParasite"/>
        </authorList>
    </citation>
    <scope>IDENTIFICATION</scope>
</reference>
<dbReference type="InterPro" id="IPR036188">
    <property type="entry name" value="FAD/NAD-bd_sf"/>
</dbReference>
<evidence type="ECO:0000256" key="6">
    <source>
        <dbReference type="ARBA" id="ARBA00023002"/>
    </source>
</evidence>
<dbReference type="GO" id="GO:0050661">
    <property type="term" value="F:NADP binding"/>
    <property type="evidence" value="ECO:0007669"/>
    <property type="project" value="InterPro"/>
</dbReference>
<evidence type="ECO:0000256" key="3">
    <source>
        <dbReference type="ARBA" id="ARBA00022630"/>
    </source>
</evidence>
<keyword evidence="3 8" id="KW-0285">Flavoprotein</keyword>
<dbReference type="GO" id="GO:0004499">
    <property type="term" value="F:N,N-dimethylaniline monooxygenase activity"/>
    <property type="evidence" value="ECO:0007669"/>
    <property type="project" value="InterPro"/>
</dbReference>
<keyword evidence="5" id="KW-0521">NADP</keyword>
<proteinExistence type="inferred from homology"/>
<evidence type="ECO:0000256" key="8">
    <source>
        <dbReference type="RuleBase" id="RU361177"/>
    </source>
</evidence>
<evidence type="ECO:0000313" key="10">
    <source>
        <dbReference type="WBParaSite" id="PSAMB.scaffold2139size29008.g16675.t1"/>
    </source>
</evidence>
<keyword evidence="6 8" id="KW-0560">Oxidoreductase</keyword>
<dbReference type="PRINTS" id="PR00370">
    <property type="entry name" value="FMOXYGENASE"/>
</dbReference>
<dbReference type="InterPro" id="IPR050346">
    <property type="entry name" value="FMO-like"/>
</dbReference>
<evidence type="ECO:0000256" key="2">
    <source>
        <dbReference type="ARBA" id="ARBA00009183"/>
    </source>
</evidence>
<evidence type="ECO:0000256" key="4">
    <source>
        <dbReference type="ARBA" id="ARBA00022827"/>
    </source>
</evidence>
<evidence type="ECO:0000256" key="7">
    <source>
        <dbReference type="ARBA" id="ARBA00023033"/>
    </source>
</evidence>
<dbReference type="SUPFAM" id="SSF51905">
    <property type="entry name" value="FAD/NAD(P)-binding domain"/>
    <property type="match status" value="2"/>
</dbReference>
<dbReference type="PIRSF" id="PIRSF000332">
    <property type="entry name" value="FMO"/>
    <property type="match status" value="1"/>
</dbReference>
<dbReference type="PANTHER" id="PTHR23023">
    <property type="entry name" value="DIMETHYLANILINE MONOOXYGENASE"/>
    <property type="match status" value="1"/>
</dbReference>
<dbReference type="WBParaSite" id="PSAMB.scaffold2139size29008.g16675.t1">
    <property type="protein sequence ID" value="PSAMB.scaffold2139size29008.g16675.t1"/>
    <property type="gene ID" value="PSAMB.scaffold2139size29008.g16675"/>
</dbReference>
<protein>
    <recommendedName>
        <fullName evidence="8">Flavin-containing monooxygenase</fullName>
        <ecNumber evidence="8">1.-.-.-</ecNumber>
    </recommendedName>
</protein>
<keyword evidence="9" id="KW-1185">Reference proteome</keyword>
<dbReference type="EC" id="1.-.-.-" evidence="8"/>
<dbReference type="AlphaFoldDB" id="A0A914VKU5"/>
<keyword evidence="4 8" id="KW-0274">FAD</keyword>
<comment type="cofactor">
    <cofactor evidence="1 8">
        <name>FAD</name>
        <dbReference type="ChEBI" id="CHEBI:57692"/>
    </cofactor>
</comment>
<dbReference type="Gene3D" id="3.50.50.60">
    <property type="entry name" value="FAD/NAD(P)-binding domain"/>
    <property type="match status" value="2"/>
</dbReference>
<organism evidence="9 10">
    <name type="scientific">Plectus sambesii</name>
    <dbReference type="NCBI Taxonomy" id="2011161"/>
    <lineage>
        <taxon>Eukaryota</taxon>
        <taxon>Metazoa</taxon>
        <taxon>Ecdysozoa</taxon>
        <taxon>Nematoda</taxon>
        <taxon>Chromadorea</taxon>
        <taxon>Plectida</taxon>
        <taxon>Plectina</taxon>
        <taxon>Plectoidea</taxon>
        <taxon>Plectidae</taxon>
        <taxon>Plectus</taxon>
    </lineage>
</organism>
<sequence length="443" mass="51285">MRVAIIGAGAAGLCSARHCREIARVTDIVIFEQSSQLGGVWVYNEASSFDEPKTPNHSAVYRNMRVNLPKEIMAFPDFPFNEKLRSFVTHRHVLSYLHEYAKRFELMQNIRFKTKVLQVQRDENNKWKIETMSGDNGDTNIDYFDALFVCNGHYSVERIPEIDGYKTFTGRSMHSRAYAHPEPYAGLRIACLGAGPSGLDISLELSTVASQVYLCHNKARRNCPLPANLEQRALFLSFEGADIVLVDGSRLSNIDLVIYCTGYEYQFPFFLNDGRSPPPVELRNNRIYPLYKHIAHADYPTDLFFIGLCILTVPFPFFDFQAQFACSMLSGRCKPPSRDRMMQWIEGDYRMKLVDMKLTPKHAHYIGPTQWHFMSELAQEGNFENRLKPAVIQLYNHLETYRQHALMTYKNDNYEIIDDYTFKRKKCHADKQECDRMLLQPEM</sequence>
<evidence type="ECO:0000313" key="9">
    <source>
        <dbReference type="Proteomes" id="UP000887566"/>
    </source>
</evidence>